<accession>S6A607</accession>
<dbReference type="Proteomes" id="UP000015543">
    <property type="component" value="Chromosome"/>
</dbReference>
<evidence type="ECO:0000313" key="2">
    <source>
        <dbReference type="Proteomes" id="UP000015543"/>
    </source>
</evidence>
<protein>
    <submittedName>
        <fullName evidence="1">Uncharacterized protein</fullName>
    </submittedName>
</protein>
<sequence length="60" mass="7086">MFCINVTLWQKKKLRRKVVVKRKEKKKKPQKNNISKIILFSSGFPLETIILIKLPGSNYL</sequence>
<dbReference type="HOGENOM" id="CLU_209491_0_0_2"/>
<dbReference type="EMBL" id="CP006646">
    <property type="protein sequence ID" value="AGT35997.1"/>
    <property type="molecule type" value="Genomic_DNA"/>
</dbReference>
<name>S6A607_9CREN</name>
<dbReference type="KEGG" id="thb:N186_08295"/>
<evidence type="ECO:0000313" key="1">
    <source>
        <dbReference type="EMBL" id="AGT35997.1"/>
    </source>
</evidence>
<keyword evidence="2" id="KW-1185">Reference proteome</keyword>
<reference evidence="1 2" key="1">
    <citation type="journal article" date="2013" name="Genome Announc.">
        <title>Complete Genomic Sequence of 'Thermofilum adornatus' Strain 1910bT, a Hyperthermophilic Anaerobic Organotrophic Crenarchaeon.</title>
        <authorList>
            <person name="Dominova I.N."/>
            <person name="Kublanov I.V."/>
            <person name="Podosokorskaya O.A."/>
            <person name="Derbikova K.S."/>
            <person name="Patrushev M.V."/>
            <person name="Toshchakov S.V."/>
        </authorList>
    </citation>
    <scope>NUCLEOTIDE SEQUENCE [LARGE SCALE GENOMIC DNA]</scope>
    <source>
        <strain evidence="2">1910b</strain>
    </source>
</reference>
<dbReference type="AlphaFoldDB" id="S6A607"/>
<proteinExistence type="predicted"/>
<gene>
    <name evidence="1" type="ORF">N186_08295</name>
</gene>
<dbReference type="PATRIC" id="fig|1365176.7.peg.1640"/>
<organism evidence="1 2">
    <name type="scientific">Thermofilum adornatum</name>
    <dbReference type="NCBI Taxonomy" id="1365176"/>
    <lineage>
        <taxon>Archaea</taxon>
        <taxon>Thermoproteota</taxon>
        <taxon>Thermoprotei</taxon>
        <taxon>Thermofilales</taxon>
        <taxon>Thermofilaceae</taxon>
        <taxon>Thermofilum</taxon>
    </lineage>
</organism>